<dbReference type="InterPro" id="IPR011332">
    <property type="entry name" value="Ribosomal_zn-bd"/>
</dbReference>
<dbReference type="OrthoDB" id="2014905at2759"/>
<keyword evidence="6" id="KW-0687">Ribonucleoprotein</keyword>
<dbReference type="EMBL" id="CAFZ01000055">
    <property type="protein sequence ID" value="CCA69429.1"/>
    <property type="molecule type" value="Genomic_DNA"/>
</dbReference>
<dbReference type="NCBIfam" id="TIGR01031">
    <property type="entry name" value="rpmF_bact"/>
    <property type="match status" value="1"/>
</dbReference>
<evidence type="ECO:0000313" key="9">
    <source>
        <dbReference type="Proteomes" id="UP000007148"/>
    </source>
</evidence>
<dbReference type="InParanoid" id="G4TDN6"/>
<dbReference type="InterPro" id="IPR051991">
    <property type="entry name" value="Mitoribosomal_protein_bL32"/>
</dbReference>
<accession>G4TDN6</accession>
<evidence type="ECO:0000256" key="4">
    <source>
        <dbReference type="ARBA" id="ARBA00022980"/>
    </source>
</evidence>
<comment type="caution">
    <text evidence="8">The sequence shown here is derived from an EMBL/GenBank/DDBJ whole genome shotgun (WGS) entry which is preliminary data.</text>
</comment>
<dbReference type="GO" id="GO:0005762">
    <property type="term" value="C:mitochondrial large ribosomal subunit"/>
    <property type="evidence" value="ECO:0007669"/>
    <property type="project" value="TreeGrafter"/>
</dbReference>
<sequence>MASLILHPSRVAVPSRISVFFSRTLPFVGFAAPWTALRPQLESILELLPPWLLAVPKKKVSHSRKAMRSANKGLKDKQNIHACDACGRAKLMHNLCHHCFSEIRRAWKGPTAEPTPNERFWNA</sequence>
<dbReference type="InterPro" id="IPR002677">
    <property type="entry name" value="Ribosomal_bL32"/>
</dbReference>
<evidence type="ECO:0000256" key="3">
    <source>
        <dbReference type="ARBA" id="ARBA00022946"/>
    </source>
</evidence>
<dbReference type="GO" id="GO:0006412">
    <property type="term" value="P:translation"/>
    <property type="evidence" value="ECO:0007669"/>
    <property type="project" value="InterPro"/>
</dbReference>
<dbReference type="Pfam" id="PF01783">
    <property type="entry name" value="Ribosomal_L32p"/>
    <property type="match status" value="1"/>
</dbReference>
<keyword evidence="4" id="KW-0689">Ribosomal protein</keyword>
<comment type="similarity">
    <text evidence="2">Belongs to the bacterial ribosomal protein bL32 family.</text>
</comment>
<gene>
    <name evidence="8" type="ORF">PIIN_03329</name>
</gene>
<reference evidence="8 9" key="1">
    <citation type="journal article" date="2011" name="PLoS Pathog.">
        <title>Endophytic Life Strategies Decoded by Genome and Transcriptome Analyses of the Mutualistic Root Symbiont Piriformospora indica.</title>
        <authorList>
            <person name="Zuccaro A."/>
            <person name="Lahrmann U."/>
            <person name="Guldener U."/>
            <person name="Langen G."/>
            <person name="Pfiffi S."/>
            <person name="Biedenkopf D."/>
            <person name="Wong P."/>
            <person name="Samans B."/>
            <person name="Grimm C."/>
            <person name="Basiewicz M."/>
            <person name="Murat C."/>
            <person name="Martin F."/>
            <person name="Kogel K.H."/>
        </authorList>
    </citation>
    <scope>NUCLEOTIDE SEQUENCE [LARGE SCALE GENOMIC DNA]</scope>
    <source>
        <strain evidence="8 9">DSM 11827</strain>
    </source>
</reference>
<evidence type="ECO:0000256" key="6">
    <source>
        <dbReference type="ARBA" id="ARBA00023274"/>
    </source>
</evidence>
<keyword evidence="9" id="KW-1185">Reference proteome</keyword>
<evidence type="ECO:0000256" key="7">
    <source>
        <dbReference type="ARBA" id="ARBA00039935"/>
    </source>
</evidence>
<evidence type="ECO:0000313" key="8">
    <source>
        <dbReference type="EMBL" id="CCA69429.1"/>
    </source>
</evidence>
<evidence type="ECO:0000256" key="1">
    <source>
        <dbReference type="ARBA" id="ARBA00004173"/>
    </source>
</evidence>
<dbReference type="PANTHER" id="PTHR21026:SF2">
    <property type="entry name" value="LARGE RIBOSOMAL SUBUNIT PROTEIN BL32M"/>
    <property type="match status" value="1"/>
</dbReference>
<protein>
    <recommendedName>
        <fullName evidence="7">Large ribosomal subunit protein bL32m</fullName>
    </recommendedName>
</protein>
<dbReference type="Proteomes" id="UP000007148">
    <property type="component" value="Unassembled WGS sequence"/>
</dbReference>
<dbReference type="AlphaFoldDB" id="G4TDN6"/>
<organism evidence="8 9">
    <name type="scientific">Serendipita indica (strain DSM 11827)</name>
    <name type="common">Root endophyte fungus</name>
    <name type="synonym">Piriformospora indica</name>
    <dbReference type="NCBI Taxonomy" id="1109443"/>
    <lineage>
        <taxon>Eukaryota</taxon>
        <taxon>Fungi</taxon>
        <taxon>Dikarya</taxon>
        <taxon>Basidiomycota</taxon>
        <taxon>Agaricomycotina</taxon>
        <taxon>Agaricomycetes</taxon>
        <taxon>Sebacinales</taxon>
        <taxon>Serendipitaceae</taxon>
        <taxon>Serendipita</taxon>
    </lineage>
</organism>
<proteinExistence type="inferred from homology"/>
<dbReference type="PANTHER" id="PTHR21026">
    <property type="entry name" value="39S RIBOSOMAL PROTEIN L32, MITOCHONDRIAL"/>
    <property type="match status" value="1"/>
</dbReference>
<dbReference type="SUPFAM" id="SSF57829">
    <property type="entry name" value="Zn-binding ribosomal proteins"/>
    <property type="match status" value="1"/>
</dbReference>
<keyword evidence="3" id="KW-0809">Transit peptide</keyword>
<dbReference type="HOGENOM" id="CLU_129084_0_1_1"/>
<keyword evidence="5" id="KW-0496">Mitochondrion</keyword>
<evidence type="ECO:0000256" key="2">
    <source>
        <dbReference type="ARBA" id="ARBA00008560"/>
    </source>
</evidence>
<evidence type="ECO:0000256" key="5">
    <source>
        <dbReference type="ARBA" id="ARBA00023128"/>
    </source>
</evidence>
<name>G4TDN6_SERID</name>
<dbReference type="eggNOG" id="KOG4080">
    <property type="taxonomic scope" value="Eukaryota"/>
</dbReference>
<dbReference type="GO" id="GO:0003735">
    <property type="term" value="F:structural constituent of ribosome"/>
    <property type="evidence" value="ECO:0007669"/>
    <property type="project" value="InterPro"/>
</dbReference>
<comment type="subcellular location">
    <subcellularLocation>
        <location evidence="1">Mitochondrion</location>
    </subcellularLocation>
</comment>
<dbReference type="STRING" id="1109443.G4TDN6"/>
<dbReference type="FunCoup" id="G4TDN6">
    <property type="interactions" value="104"/>
</dbReference>